<keyword evidence="10" id="KW-1185">Reference proteome</keyword>
<proteinExistence type="inferred from homology"/>
<accession>A0A1C3NYF7</accession>
<feature type="domain" description="ABC transmembrane type-1" evidence="8">
    <location>
        <begin position="91"/>
        <end position="280"/>
    </location>
</feature>
<comment type="similarity">
    <text evidence="7">Belongs to the binding-protein-dependent transport system permease family.</text>
</comment>
<protein>
    <submittedName>
        <fullName evidence="9">Binding-protein-dependent transport systems inner membrane component</fullName>
    </submittedName>
</protein>
<evidence type="ECO:0000256" key="4">
    <source>
        <dbReference type="ARBA" id="ARBA00022692"/>
    </source>
</evidence>
<gene>
    <name evidence="9" type="ORF">FDG2_2839</name>
</gene>
<organism evidence="9 10">
    <name type="scientific">Candidatus Protofrankia californiensis</name>
    <dbReference type="NCBI Taxonomy" id="1839754"/>
    <lineage>
        <taxon>Bacteria</taxon>
        <taxon>Bacillati</taxon>
        <taxon>Actinomycetota</taxon>
        <taxon>Actinomycetes</taxon>
        <taxon>Frankiales</taxon>
        <taxon>Frankiaceae</taxon>
        <taxon>Protofrankia</taxon>
    </lineage>
</organism>
<evidence type="ECO:0000313" key="10">
    <source>
        <dbReference type="Proteomes" id="UP000199013"/>
    </source>
</evidence>
<dbReference type="InterPro" id="IPR035906">
    <property type="entry name" value="MetI-like_sf"/>
</dbReference>
<dbReference type="AlphaFoldDB" id="A0A1C3NYF7"/>
<evidence type="ECO:0000256" key="3">
    <source>
        <dbReference type="ARBA" id="ARBA00022475"/>
    </source>
</evidence>
<feature type="transmembrane region" description="Helical" evidence="7">
    <location>
        <begin position="95"/>
        <end position="118"/>
    </location>
</feature>
<feature type="transmembrane region" description="Helical" evidence="7">
    <location>
        <begin position="155"/>
        <end position="172"/>
    </location>
</feature>
<evidence type="ECO:0000256" key="5">
    <source>
        <dbReference type="ARBA" id="ARBA00022989"/>
    </source>
</evidence>
<dbReference type="Pfam" id="PF00528">
    <property type="entry name" value="BPD_transp_1"/>
    <property type="match status" value="1"/>
</dbReference>
<evidence type="ECO:0000313" key="9">
    <source>
        <dbReference type="EMBL" id="SBW22584.1"/>
    </source>
</evidence>
<evidence type="ECO:0000256" key="1">
    <source>
        <dbReference type="ARBA" id="ARBA00004651"/>
    </source>
</evidence>
<dbReference type="SUPFAM" id="SSF161098">
    <property type="entry name" value="MetI-like"/>
    <property type="match status" value="1"/>
</dbReference>
<evidence type="ECO:0000259" key="8">
    <source>
        <dbReference type="PROSITE" id="PS50928"/>
    </source>
</evidence>
<keyword evidence="6 7" id="KW-0472">Membrane</keyword>
<evidence type="ECO:0000256" key="6">
    <source>
        <dbReference type="ARBA" id="ARBA00023136"/>
    </source>
</evidence>
<keyword evidence="2 7" id="KW-0813">Transport</keyword>
<dbReference type="InterPro" id="IPR050366">
    <property type="entry name" value="BP-dependent_transpt_permease"/>
</dbReference>
<comment type="subcellular location">
    <subcellularLocation>
        <location evidence="1 7">Cell membrane</location>
        <topology evidence="1 7">Multi-pass membrane protein</topology>
    </subcellularLocation>
</comment>
<dbReference type="InterPro" id="IPR000515">
    <property type="entry name" value="MetI-like"/>
</dbReference>
<dbReference type="Proteomes" id="UP000199013">
    <property type="component" value="Unassembled WGS sequence"/>
</dbReference>
<dbReference type="PANTHER" id="PTHR43386:SF25">
    <property type="entry name" value="PEPTIDE ABC TRANSPORTER PERMEASE PROTEIN"/>
    <property type="match status" value="1"/>
</dbReference>
<name>A0A1C3NYF7_9ACTN</name>
<dbReference type="PROSITE" id="PS50928">
    <property type="entry name" value="ABC_TM1"/>
    <property type="match status" value="1"/>
</dbReference>
<keyword evidence="5 7" id="KW-1133">Transmembrane helix</keyword>
<feature type="transmembrane region" description="Helical" evidence="7">
    <location>
        <begin position="130"/>
        <end position="149"/>
    </location>
</feature>
<keyword evidence="3" id="KW-1003">Cell membrane</keyword>
<reference evidence="10" key="1">
    <citation type="submission" date="2016-02" db="EMBL/GenBank/DDBJ databases">
        <authorList>
            <person name="Wibberg D."/>
        </authorList>
    </citation>
    <scope>NUCLEOTIDE SEQUENCE [LARGE SCALE GENOMIC DNA]</scope>
</reference>
<sequence>MTTLGEVLTRGDVAAASGKRHHARRVPSPAVALAAVTLLLVVVAAAWPDSLAGSAPDVTDLHAALDGPSWSHPFGTDQLGRDVLARVVHGARASLLLGVGASALGFTAGSALGLAAALGGRLLDGMLMRITDVLLAFPELLLALLVIAVAGPGQVNALVAIAVASVPGYARVARARALLVRQAGFVEGCVSVGVPRQVIVLRHMVPNALGPLLVLATVGVGTAIISGSALSFLGLGSKPPTPEWGSMLAEGRTYLEIGWWVVLFPGAAIVATVTSVTVLGRYAWTRTAGTTP</sequence>
<dbReference type="GO" id="GO:0005886">
    <property type="term" value="C:plasma membrane"/>
    <property type="evidence" value="ECO:0007669"/>
    <property type="project" value="UniProtKB-SubCell"/>
</dbReference>
<feature type="transmembrane region" description="Helical" evidence="7">
    <location>
        <begin position="29"/>
        <end position="47"/>
    </location>
</feature>
<dbReference type="CDD" id="cd06261">
    <property type="entry name" value="TM_PBP2"/>
    <property type="match status" value="1"/>
</dbReference>
<feature type="transmembrane region" description="Helical" evidence="7">
    <location>
        <begin position="257"/>
        <end position="279"/>
    </location>
</feature>
<keyword evidence="4 7" id="KW-0812">Transmembrane</keyword>
<dbReference type="PANTHER" id="PTHR43386">
    <property type="entry name" value="OLIGOPEPTIDE TRANSPORT SYSTEM PERMEASE PROTEIN APPC"/>
    <property type="match status" value="1"/>
</dbReference>
<dbReference type="EMBL" id="FLUV01001198">
    <property type="protein sequence ID" value="SBW22584.1"/>
    <property type="molecule type" value="Genomic_DNA"/>
</dbReference>
<evidence type="ECO:0000256" key="7">
    <source>
        <dbReference type="RuleBase" id="RU363032"/>
    </source>
</evidence>
<evidence type="ECO:0000256" key="2">
    <source>
        <dbReference type="ARBA" id="ARBA00022448"/>
    </source>
</evidence>
<dbReference type="GO" id="GO:0055085">
    <property type="term" value="P:transmembrane transport"/>
    <property type="evidence" value="ECO:0007669"/>
    <property type="project" value="InterPro"/>
</dbReference>
<feature type="transmembrane region" description="Helical" evidence="7">
    <location>
        <begin position="212"/>
        <end position="237"/>
    </location>
</feature>
<dbReference type="Gene3D" id="1.10.3720.10">
    <property type="entry name" value="MetI-like"/>
    <property type="match status" value="1"/>
</dbReference>